<accession>A0A5J6JGB6</accession>
<evidence type="ECO:0000259" key="3">
    <source>
        <dbReference type="Pfam" id="PF13581"/>
    </source>
</evidence>
<dbReference type="PANTHER" id="PTHR35526:SF3">
    <property type="entry name" value="ANTI-SIGMA-F FACTOR RSBW"/>
    <property type="match status" value="1"/>
</dbReference>
<dbReference type="AlphaFoldDB" id="A0A5J6JGB6"/>
<keyword evidence="5" id="KW-1185">Reference proteome</keyword>
<sequence>MGKVRGVRGATMPETARHTAGIRGADARRLAREVLAPHRVSERLLGDVLTVVGELVSNAIRHAGGVTAFDVRHMHGEVAVAVSDASPLLPHSAGTPVTVPGGFGWLLVNTMAARTEISVGPEGKTITAYLSVTATMA</sequence>
<dbReference type="PANTHER" id="PTHR35526">
    <property type="entry name" value="ANTI-SIGMA-F FACTOR RSBW-RELATED"/>
    <property type="match status" value="1"/>
</dbReference>
<proteinExistence type="predicted"/>
<dbReference type="GO" id="GO:0004674">
    <property type="term" value="F:protein serine/threonine kinase activity"/>
    <property type="evidence" value="ECO:0007669"/>
    <property type="project" value="UniProtKB-KW"/>
</dbReference>
<dbReference type="GeneID" id="95609092"/>
<dbReference type="CDD" id="cd16936">
    <property type="entry name" value="HATPase_RsbW-like"/>
    <property type="match status" value="1"/>
</dbReference>
<dbReference type="KEGG" id="svn:CP980_00640"/>
<dbReference type="RefSeq" id="WP_150530061.1">
    <property type="nucleotide sequence ID" value="NZ_BNBW01000012.1"/>
</dbReference>
<dbReference type="InterPro" id="IPR050267">
    <property type="entry name" value="Anti-sigma-factor_SerPK"/>
</dbReference>
<dbReference type="EMBL" id="CP023692">
    <property type="protein sequence ID" value="QEV49545.1"/>
    <property type="molecule type" value="Genomic_DNA"/>
</dbReference>
<keyword evidence="4" id="KW-0067">ATP-binding</keyword>
<evidence type="ECO:0000313" key="5">
    <source>
        <dbReference type="Proteomes" id="UP000325563"/>
    </source>
</evidence>
<name>A0A5J6JGB6_STRVI</name>
<keyword evidence="1" id="KW-0418">Kinase</keyword>
<keyword evidence="1" id="KW-0808">Transferase</keyword>
<feature type="region of interest" description="Disordered" evidence="2">
    <location>
        <begin position="1"/>
        <end position="23"/>
    </location>
</feature>
<keyword evidence="1" id="KW-0723">Serine/threonine-protein kinase</keyword>
<feature type="domain" description="Histidine kinase/HSP90-like ATPase" evidence="3">
    <location>
        <begin position="26"/>
        <end position="128"/>
    </location>
</feature>
<evidence type="ECO:0000256" key="1">
    <source>
        <dbReference type="ARBA" id="ARBA00022527"/>
    </source>
</evidence>
<dbReference type="SUPFAM" id="SSF55874">
    <property type="entry name" value="ATPase domain of HSP90 chaperone/DNA topoisomerase II/histidine kinase"/>
    <property type="match status" value="1"/>
</dbReference>
<dbReference type="Gene3D" id="3.30.565.10">
    <property type="entry name" value="Histidine kinase-like ATPase, C-terminal domain"/>
    <property type="match status" value="1"/>
</dbReference>
<dbReference type="Proteomes" id="UP000325563">
    <property type="component" value="Chromosome"/>
</dbReference>
<evidence type="ECO:0000256" key="2">
    <source>
        <dbReference type="SAM" id="MobiDB-lite"/>
    </source>
</evidence>
<dbReference type="InterPro" id="IPR036890">
    <property type="entry name" value="HATPase_C_sf"/>
</dbReference>
<gene>
    <name evidence="4" type="ORF">CP980_00640</name>
</gene>
<organism evidence="4 5">
    <name type="scientific">Streptomyces vinaceus</name>
    <dbReference type="NCBI Taxonomy" id="1960"/>
    <lineage>
        <taxon>Bacteria</taxon>
        <taxon>Bacillati</taxon>
        <taxon>Actinomycetota</taxon>
        <taxon>Actinomycetes</taxon>
        <taxon>Kitasatosporales</taxon>
        <taxon>Streptomycetaceae</taxon>
        <taxon>Streptomyces</taxon>
    </lineage>
</organism>
<dbReference type="InterPro" id="IPR003594">
    <property type="entry name" value="HATPase_dom"/>
</dbReference>
<evidence type="ECO:0000313" key="4">
    <source>
        <dbReference type="EMBL" id="QEV49545.1"/>
    </source>
</evidence>
<dbReference type="GO" id="GO:0005524">
    <property type="term" value="F:ATP binding"/>
    <property type="evidence" value="ECO:0007669"/>
    <property type="project" value="UniProtKB-KW"/>
</dbReference>
<keyword evidence="4" id="KW-0547">Nucleotide-binding</keyword>
<dbReference type="Pfam" id="PF13581">
    <property type="entry name" value="HATPase_c_2"/>
    <property type="match status" value="1"/>
</dbReference>
<reference evidence="4 5" key="1">
    <citation type="submission" date="2017-09" db="EMBL/GenBank/DDBJ databases">
        <authorList>
            <person name="Lee N."/>
            <person name="Cho B.-K."/>
        </authorList>
    </citation>
    <scope>NUCLEOTIDE SEQUENCE [LARGE SCALE GENOMIC DNA]</scope>
    <source>
        <strain evidence="4 5">ATCC 27476</strain>
    </source>
</reference>
<protein>
    <submittedName>
        <fullName evidence="4">ATP-binding protein</fullName>
    </submittedName>
</protein>